<name>A0A7X9WYH1_9SPHN</name>
<gene>
    <name evidence="2" type="ORF">HHL08_19195</name>
</gene>
<feature type="domain" description="Methyltransferase" evidence="1">
    <location>
        <begin position="185"/>
        <end position="281"/>
    </location>
</feature>
<proteinExistence type="predicted"/>
<dbReference type="GO" id="GO:0008168">
    <property type="term" value="F:methyltransferase activity"/>
    <property type="evidence" value="ECO:0007669"/>
    <property type="project" value="UniProtKB-KW"/>
</dbReference>
<dbReference type="EMBL" id="JABBFV010000018">
    <property type="protein sequence ID" value="NML12240.1"/>
    <property type="molecule type" value="Genomic_DNA"/>
</dbReference>
<dbReference type="PANTHER" id="PTHR43591">
    <property type="entry name" value="METHYLTRANSFERASE"/>
    <property type="match status" value="1"/>
</dbReference>
<keyword evidence="3" id="KW-1185">Reference proteome</keyword>
<dbReference type="Pfam" id="PF13649">
    <property type="entry name" value="Methyltransf_25"/>
    <property type="match status" value="1"/>
</dbReference>
<dbReference type="Gene3D" id="3.40.50.150">
    <property type="entry name" value="Vaccinia Virus protein VP39"/>
    <property type="match status" value="1"/>
</dbReference>
<dbReference type="InterPro" id="IPR041698">
    <property type="entry name" value="Methyltransf_25"/>
</dbReference>
<organism evidence="2 3">
    <name type="scientific">Sphingobium psychrophilum</name>
    <dbReference type="NCBI Taxonomy" id="2728834"/>
    <lineage>
        <taxon>Bacteria</taxon>
        <taxon>Pseudomonadati</taxon>
        <taxon>Pseudomonadota</taxon>
        <taxon>Alphaproteobacteria</taxon>
        <taxon>Sphingomonadales</taxon>
        <taxon>Sphingomonadaceae</taxon>
        <taxon>Sphingobium</taxon>
    </lineage>
</organism>
<dbReference type="GO" id="GO:0032259">
    <property type="term" value="P:methylation"/>
    <property type="evidence" value="ECO:0007669"/>
    <property type="project" value="UniProtKB-KW"/>
</dbReference>
<accession>A0A7X9WYH1</accession>
<dbReference type="SUPFAM" id="SSF53335">
    <property type="entry name" value="S-adenosyl-L-methionine-dependent methyltransferases"/>
    <property type="match status" value="1"/>
</dbReference>
<evidence type="ECO:0000259" key="1">
    <source>
        <dbReference type="Pfam" id="PF13649"/>
    </source>
</evidence>
<dbReference type="InterPro" id="IPR029063">
    <property type="entry name" value="SAM-dependent_MTases_sf"/>
</dbReference>
<evidence type="ECO:0000313" key="2">
    <source>
        <dbReference type="EMBL" id="NML12240.1"/>
    </source>
</evidence>
<dbReference type="RefSeq" id="WP_169574643.1">
    <property type="nucleotide sequence ID" value="NZ_JABBFV010000018.1"/>
</dbReference>
<protein>
    <submittedName>
        <fullName evidence="2">Class I SAM-dependent methyltransferase</fullName>
    </submittedName>
</protein>
<keyword evidence="2" id="KW-0489">Methyltransferase</keyword>
<sequence>MMSHPMLPATTHDEAAAQLFVRDFKMFLTESVEPGHRARAERLDPGASSNARVETVYDRLHADEGFRAWASLRRTSQEMLWAGVSESVARQADSLEALAAAAPEHGSLTLDPNFVQPAYLDSGDVHLMPGGYAHDDGALLQGAVMDRGGAVYMLGRNGGLMNDVRGHTIVAHIFAQYPDLDPREILELGCGVGTSLIPVASAFPDAQVHGIDVGAAMLRYALARARHLGATVHLHQGDAENPPFPDASFDLVFSSVLLHETSPAAIANIMAQCYRLLKPGGVVVHLEVPNRYDELDLWGKIRGEIEADYNNEPNWKAAISADYRALLAQAGFSDIAVGYQAATSTPLRGAGGFSDTSMGTFRSWFVASARK</sequence>
<keyword evidence="2" id="KW-0808">Transferase</keyword>
<dbReference type="CDD" id="cd02440">
    <property type="entry name" value="AdoMet_MTases"/>
    <property type="match status" value="1"/>
</dbReference>
<comment type="caution">
    <text evidence="2">The sequence shown here is derived from an EMBL/GenBank/DDBJ whole genome shotgun (WGS) entry which is preliminary data.</text>
</comment>
<dbReference type="Proteomes" id="UP000519023">
    <property type="component" value="Unassembled WGS sequence"/>
</dbReference>
<reference evidence="2 3" key="1">
    <citation type="submission" date="2020-04" db="EMBL/GenBank/DDBJ databases">
        <title>Sphingobium sp. AR-3-1 isolated from Arctic soil.</title>
        <authorList>
            <person name="Dahal R.H."/>
            <person name="Chaudhary D.K."/>
        </authorList>
    </citation>
    <scope>NUCLEOTIDE SEQUENCE [LARGE SCALE GENOMIC DNA]</scope>
    <source>
        <strain evidence="2 3">AR-3-1</strain>
    </source>
</reference>
<dbReference type="AlphaFoldDB" id="A0A7X9WYH1"/>
<evidence type="ECO:0000313" key="3">
    <source>
        <dbReference type="Proteomes" id="UP000519023"/>
    </source>
</evidence>